<dbReference type="Proteomes" id="UP000217790">
    <property type="component" value="Unassembled WGS sequence"/>
</dbReference>
<organism evidence="2 3">
    <name type="scientific">Armillaria gallica</name>
    <name type="common">Bulbous honey fungus</name>
    <name type="synonym">Armillaria bulbosa</name>
    <dbReference type="NCBI Taxonomy" id="47427"/>
    <lineage>
        <taxon>Eukaryota</taxon>
        <taxon>Fungi</taxon>
        <taxon>Dikarya</taxon>
        <taxon>Basidiomycota</taxon>
        <taxon>Agaricomycotina</taxon>
        <taxon>Agaricomycetes</taxon>
        <taxon>Agaricomycetidae</taxon>
        <taxon>Agaricales</taxon>
        <taxon>Marasmiineae</taxon>
        <taxon>Physalacriaceae</taxon>
        <taxon>Armillaria</taxon>
    </lineage>
</organism>
<keyword evidence="3" id="KW-1185">Reference proteome</keyword>
<dbReference type="InParanoid" id="A0A2H3DCR3"/>
<feature type="region of interest" description="Disordered" evidence="1">
    <location>
        <begin position="93"/>
        <end position="119"/>
    </location>
</feature>
<dbReference type="AlphaFoldDB" id="A0A2H3DCR3"/>
<proteinExistence type="predicted"/>
<dbReference type="EMBL" id="KZ293692">
    <property type="protein sequence ID" value="PBK85256.1"/>
    <property type="molecule type" value="Genomic_DNA"/>
</dbReference>
<gene>
    <name evidence="2" type="ORF">ARMGADRAFT_1036545</name>
</gene>
<dbReference type="OrthoDB" id="3239511at2759"/>
<evidence type="ECO:0000313" key="3">
    <source>
        <dbReference type="Proteomes" id="UP000217790"/>
    </source>
</evidence>
<evidence type="ECO:0000313" key="2">
    <source>
        <dbReference type="EMBL" id="PBK85256.1"/>
    </source>
</evidence>
<accession>A0A2H3DCR3</accession>
<reference evidence="3" key="1">
    <citation type="journal article" date="2017" name="Nat. Ecol. Evol.">
        <title>Genome expansion and lineage-specific genetic innovations in the forest pathogenic fungi Armillaria.</title>
        <authorList>
            <person name="Sipos G."/>
            <person name="Prasanna A.N."/>
            <person name="Walter M.C."/>
            <person name="O'Connor E."/>
            <person name="Balint B."/>
            <person name="Krizsan K."/>
            <person name="Kiss B."/>
            <person name="Hess J."/>
            <person name="Varga T."/>
            <person name="Slot J."/>
            <person name="Riley R."/>
            <person name="Boka B."/>
            <person name="Rigling D."/>
            <person name="Barry K."/>
            <person name="Lee J."/>
            <person name="Mihaltcheva S."/>
            <person name="LaButti K."/>
            <person name="Lipzen A."/>
            <person name="Waldron R."/>
            <person name="Moloney N.M."/>
            <person name="Sperisen C."/>
            <person name="Kredics L."/>
            <person name="Vagvoelgyi C."/>
            <person name="Patrignani A."/>
            <person name="Fitzpatrick D."/>
            <person name="Nagy I."/>
            <person name="Doyle S."/>
            <person name="Anderson J.B."/>
            <person name="Grigoriev I.V."/>
            <person name="Gueldener U."/>
            <person name="Muensterkoetter M."/>
            <person name="Nagy L.G."/>
        </authorList>
    </citation>
    <scope>NUCLEOTIDE SEQUENCE [LARGE SCALE GENOMIC DNA]</scope>
    <source>
        <strain evidence="3">Ar21-2</strain>
    </source>
</reference>
<evidence type="ECO:0000256" key="1">
    <source>
        <dbReference type="SAM" id="MobiDB-lite"/>
    </source>
</evidence>
<name>A0A2H3DCR3_ARMGA</name>
<protein>
    <submittedName>
        <fullName evidence="2">Uncharacterized protein</fullName>
    </submittedName>
</protein>
<sequence length="200" mass="23115">MQNSIKRCSYCRDAFKSQGFTNHKIACTQRYEDEKCAALFEAQYREQIQACHLTDSLQPINIPFLSGTLPESEEPILSHVQFKHFWERGIPMTTEDQTTPQDSDDRLHSLPISDFDPSDQPHLPLNYICTEYHPSSGWESKEKPFKLYSVHEHSAEENIPFNAMPWCPYCSVLDFEFSETILEATFNEGDTNTLLKNIAK</sequence>